<evidence type="ECO:0000313" key="1">
    <source>
        <dbReference type="EMBL" id="GAH00861.1"/>
    </source>
</evidence>
<comment type="caution">
    <text evidence="1">The sequence shown here is derived from an EMBL/GenBank/DDBJ whole genome shotgun (WGS) entry which is preliminary data.</text>
</comment>
<gene>
    <name evidence="1" type="ORF">S01H4_41651</name>
</gene>
<accession>X1BYF5</accession>
<feature type="non-terminal residue" evidence="1">
    <location>
        <position position="36"/>
    </location>
</feature>
<organism evidence="1">
    <name type="scientific">marine sediment metagenome</name>
    <dbReference type="NCBI Taxonomy" id="412755"/>
    <lineage>
        <taxon>unclassified sequences</taxon>
        <taxon>metagenomes</taxon>
        <taxon>ecological metagenomes</taxon>
    </lineage>
</organism>
<sequence>MLVFILFSAGYIIKKVYQKRSPEKTIQQLSPQQIIN</sequence>
<name>X1BYF5_9ZZZZ</name>
<dbReference type="EMBL" id="BART01022800">
    <property type="protein sequence ID" value="GAH00861.1"/>
    <property type="molecule type" value="Genomic_DNA"/>
</dbReference>
<dbReference type="AlphaFoldDB" id="X1BYF5"/>
<protein>
    <submittedName>
        <fullName evidence="1">Uncharacterized protein</fullName>
    </submittedName>
</protein>
<proteinExistence type="predicted"/>
<reference evidence="1" key="1">
    <citation type="journal article" date="2014" name="Front. Microbiol.">
        <title>High frequency of phylogenetically diverse reductive dehalogenase-homologous genes in deep subseafloor sedimentary metagenomes.</title>
        <authorList>
            <person name="Kawai M."/>
            <person name="Futagami T."/>
            <person name="Toyoda A."/>
            <person name="Takaki Y."/>
            <person name="Nishi S."/>
            <person name="Hori S."/>
            <person name="Arai W."/>
            <person name="Tsubouchi T."/>
            <person name="Morono Y."/>
            <person name="Uchiyama I."/>
            <person name="Ito T."/>
            <person name="Fujiyama A."/>
            <person name="Inagaki F."/>
            <person name="Takami H."/>
        </authorList>
    </citation>
    <scope>NUCLEOTIDE SEQUENCE</scope>
    <source>
        <strain evidence="1">Expedition CK06-06</strain>
    </source>
</reference>